<dbReference type="InterPro" id="IPR031430">
    <property type="entry name" value="Osw5"/>
</dbReference>
<accession>A0A9P7BCG0</accession>
<protein>
    <submittedName>
        <fullName evidence="6">Osw5p</fullName>
    </submittedName>
</protein>
<feature type="transmembrane region" description="Helical" evidence="5">
    <location>
        <begin position="293"/>
        <end position="314"/>
    </location>
</feature>
<comment type="subcellular location">
    <subcellularLocation>
        <location evidence="1">Membrane</location>
        <topology evidence="1">Multi-pass membrane protein</topology>
    </subcellularLocation>
</comment>
<dbReference type="OrthoDB" id="4067716at2759"/>
<reference evidence="6 7" key="1">
    <citation type="submission" date="2020-11" db="EMBL/GenBank/DDBJ databases">
        <title>Kefir isolates.</title>
        <authorList>
            <person name="Marcisauskas S."/>
            <person name="Kim Y."/>
            <person name="Blasche S."/>
        </authorList>
    </citation>
    <scope>NUCLEOTIDE SEQUENCE [LARGE SCALE GENOMIC DNA]</scope>
    <source>
        <strain evidence="6 7">OG2</strain>
    </source>
</reference>
<dbReference type="AlphaFoldDB" id="A0A9P7BCG0"/>
<feature type="transmembrane region" description="Helical" evidence="5">
    <location>
        <begin position="346"/>
        <end position="364"/>
    </location>
</feature>
<dbReference type="EMBL" id="PUHR01000019">
    <property type="protein sequence ID" value="KAG0670806.1"/>
    <property type="molecule type" value="Genomic_DNA"/>
</dbReference>
<comment type="caution">
    <text evidence="6">The sequence shown here is derived from an EMBL/GenBank/DDBJ whole genome shotgun (WGS) entry which is preliminary data.</text>
</comment>
<evidence type="ECO:0000313" key="7">
    <source>
        <dbReference type="Proteomes" id="UP000750334"/>
    </source>
</evidence>
<sequence>MVTSIINESKIQERRSKTFTNVLKNDINCNDVSKVKFYSFTPFQNISRFDNNSTDAKAMIPTPNDSVDISFIPKNINNKNNKHFKSIDKSDYFPNKDLFDLKDNNITTTKKENESLQEKQATLNRIKKLDPISETSNDKVGVLLDSCRTIDLTKDDVDTIILNFALNSESAIQKDKNTKDKLLGNSNDIMKIGDKTITTGNRIFSFNSKLQKYWFAVFIKTGVILERIEIIIYENFCTEVIGRENFDFNNPIPPKTFSLRDIVRHQIQQIKRLLRLNYLRVQIRYRRNPYSTLFFSSLLIGTILPVTLFLMTLFTMATSYFLIYMSFFIIFGFISSFLIIPLLSTSFIFAIGVVIFGFISNITFKSGQFVYYKTDKKLKKYLELMAYNLQKTPKKQDQNISMKTLKNVSQVIPINDIQDGNIARPEIADEPIIPLLDE</sequence>
<evidence type="ECO:0000256" key="2">
    <source>
        <dbReference type="ARBA" id="ARBA00022692"/>
    </source>
</evidence>
<name>A0A9P7BCG0_MAUEX</name>
<dbReference type="Pfam" id="PF17062">
    <property type="entry name" value="Osw5"/>
    <property type="match status" value="1"/>
</dbReference>
<keyword evidence="7" id="KW-1185">Reference proteome</keyword>
<evidence type="ECO:0000256" key="1">
    <source>
        <dbReference type="ARBA" id="ARBA00004141"/>
    </source>
</evidence>
<feature type="transmembrane region" description="Helical" evidence="5">
    <location>
        <begin position="321"/>
        <end position="340"/>
    </location>
</feature>
<evidence type="ECO:0000313" key="6">
    <source>
        <dbReference type="EMBL" id="KAG0670806.1"/>
    </source>
</evidence>
<organism evidence="6 7">
    <name type="scientific">Maudiozyma exigua</name>
    <name type="common">Yeast</name>
    <name type="synonym">Kazachstania exigua</name>
    <dbReference type="NCBI Taxonomy" id="34358"/>
    <lineage>
        <taxon>Eukaryota</taxon>
        <taxon>Fungi</taxon>
        <taxon>Dikarya</taxon>
        <taxon>Ascomycota</taxon>
        <taxon>Saccharomycotina</taxon>
        <taxon>Saccharomycetes</taxon>
        <taxon>Saccharomycetales</taxon>
        <taxon>Saccharomycetaceae</taxon>
        <taxon>Maudiozyma</taxon>
    </lineage>
</organism>
<evidence type="ECO:0000256" key="5">
    <source>
        <dbReference type="SAM" id="Phobius"/>
    </source>
</evidence>
<proteinExistence type="predicted"/>
<evidence type="ECO:0000256" key="3">
    <source>
        <dbReference type="ARBA" id="ARBA00022989"/>
    </source>
</evidence>
<dbReference type="Proteomes" id="UP000750334">
    <property type="component" value="Unassembled WGS sequence"/>
</dbReference>
<keyword evidence="2 5" id="KW-0812">Transmembrane</keyword>
<gene>
    <name evidence="6" type="primary">OSW5</name>
    <name evidence="6" type="ORF">C6P45_001815</name>
</gene>
<keyword evidence="3 5" id="KW-1133">Transmembrane helix</keyword>
<evidence type="ECO:0000256" key="4">
    <source>
        <dbReference type="ARBA" id="ARBA00023136"/>
    </source>
</evidence>
<dbReference type="GO" id="GO:0016020">
    <property type="term" value="C:membrane"/>
    <property type="evidence" value="ECO:0007669"/>
    <property type="project" value="UniProtKB-SubCell"/>
</dbReference>
<keyword evidence="4 5" id="KW-0472">Membrane</keyword>